<dbReference type="Pfam" id="PF02610">
    <property type="entry name" value="AraA_N"/>
    <property type="match status" value="1"/>
</dbReference>
<evidence type="ECO:0000313" key="9">
    <source>
        <dbReference type="EMBL" id="OQB74129.1"/>
    </source>
</evidence>
<evidence type="ECO:0000256" key="3">
    <source>
        <dbReference type="ARBA" id="ARBA00023211"/>
    </source>
</evidence>
<sequence length="464" mass="52771">MRKPLIGVIGVTAGLYKEKIPDFVDNLDRYFKCFVKENFWFADTISFPALYARDKVDKSFQEMKKLNVDGIIIIFLSYSPSLIIEPVLKKYNIPVLIWNTQQIMEISENFSGEDMMNNHGMHGVQDLTSLLLRNKIPFSLITGHSKQKDTLLEVEKWCRCACVANDLQRIRVGRIGGIFKDMGDFSVPNSFIKKNLGPTVINIDINHLSESAGNVPRKVIQKTMMDDKKKYIIDNNLDDKTLENEIRLEYGIRKFIEEYRIEAITINFTCFKGKYGCEAIPFASISKMMSEGVGYAGEGDALGAISVWILNKLAKTAMFTEMFSTDYKNNRIFMSHMGESNLLMAKNPEEIKLIKKDMSISCANTSTAMFLFQLKPGNITLFNLAPCGENGFRMITTNGYIEDTKLFPDITAPHFLLRINGDVRKFLTDYSLLGGTHHLAMAYGDFTDDIRMLSDILGMEFFKI</sequence>
<feature type="domain" description="L-arabinose isomerase N-terminal" evidence="6">
    <location>
        <begin position="51"/>
        <end position="167"/>
    </location>
</feature>
<keyword evidence="1" id="KW-0479">Metal-binding</keyword>
<evidence type="ECO:0000259" key="6">
    <source>
        <dbReference type="Pfam" id="PF02610"/>
    </source>
</evidence>
<keyword evidence="3" id="KW-0464">Manganese</keyword>
<comment type="caution">
    <text evidence="9">The sequence shown here is derived from an EMBL/GenBank/DDBJ whole genome shotgun (WGS) entry which is preliminary data.</text>
</comment>
<evidence type="ECO:0000259" key="7">
    <source>
        <dbReference type="Pfam" id="PF11762"/>
    </source>
</evidence>
<dbReference type="Proteomes" id="UP000485562">
    <property type="component" value="Unassembled WGS sequence"/>
</dbReference>
<dbReference type="Gene3D" id="3.40.50.10940">
    <property type="match status" value="1"/>
</dbReference>
<dbReference type="SUPFAM" id="SSF53743">
    <property type="entry name" value="FucI/AraA N-terminal and middle domains"/>
    <property type="match status" value="1"/>
</dbReference>
<dbReference type="GO" id="GO:0019569">
    <property type="term" value="P:L-arabinose catabolic process to D-xylulose 5-phosphate"/>
    <property type="evidence" value="ECO:0007669"/>
    <property type="project" value="TreeGrafter"/>
</dbReference>
<dbReference type="InterPro" id="IPR003762">
    <property type="entry name" value="Lara_isomerase"/>
</dbReference>
<keyword evidence="4 9" id="KW-0413">Isomerase</keyword>
<proteinExistence type="predicted"/>
<dbReference type="InterPro" id="IPR009015">
    <property type="entry name" value="Fucose_isomerase_N/cen_sf"/>
</dbReference>
<dbReference type="AlphaFoldDB" id="A0A1V6CB79"/>
<dbReference type="InterPro" id="IPR024664">
    <property type="entry name" value="Ara_Isoase_C"/>
</dbReference>
<evidence type="ECO:0000256" key="2">
    <source>
        <dbReference type="ARBA" id="ARBA00022935"/>
    </source>
</evidence>
<evidence type="ECO:0000256" key="4">
    <source>
        <dbReference type="ARBA" id="ARBA00023235"/>
    </source>
</evidence>
<keyword evidence="5" id="KW-0119">Carbohydrate metabolism</keyword>
<feature type="domain" description="L-arabinose isomerase C-terminal" evidence="7">
    <location>
        <begin position="318"/>
        <end position="460"/>
    </location>
</feature>
<dbReference type="InterPro" id="IPR004216">
    <property type="entry name" value="Fuc/Ara_isomerase_C"/>
</dbReference>
<protein>
    <submittedName>
        <fullName evidence="9">L-arabinose isomerase</fullName>
        <ecNumber evidence="9">5.3.1.4</ecNumber>
    </submittedName>
</protein>
<feature type="domain" description="L-arabinose isomerase central" evidence="8">
    <location>
        <begin position="195"/>
        <end position="311"/>
    </location>
</feature>
<dbReference type="PANTHER" id="PTHR38464">
    <property type="entry name" value="L-ARABINOSE ISOMERASE"/>
    <property type="match status" value="1"/>
</dbReference>
<dbReference type="PANTHER" id="PTHR38464:SF1">
    <property type="entry name" value="L-ARABINOSE ISOMERASE"/>
    <property type="match status" value="1"/>
</dbReference>
<dbReference type="Pfam" id="PF11762">
    <property type="entry name" value="Arabinose_Iso_C"/>
    <property type="match status" value="1"/>
</dbReference>
<dbReference type="PIRSF" id="PIRSF001478">
    <property type="entry name" value="L-ara_isomerase"/>
    <property type="match status" value="1"/>
</dbReference>
<accession>A0A1V6CB79</accession>
<organism evidence="9">
    <name type="scientific">candidate division TA06 bacterium ADurb.Bin131</name>
    <dbReference type="NCBI Taxonomy" id="1852827"/>
    <lineage>
        <taxon>Bacteria</taxon>
        <taxon>Bacteria division TA06</taxon>
    </lineage>
</organism>
<keyword evidence="2" id="KW-0054">Arabinose catabolism</keyword>
<dbReference type="Pfam" id="PF24856">
    <property type="entry name" value="AraA_central"/>
    <property type="match status" value="1"/>
</dbReference>
<evidence type="ECO:0000256" key="5">
    <source>
        <dbReference type="ARBA" id="ARBA00023277"/>
    </source>
</evidence>
<dbReference type="InterPro" id="IPR055390">
    <property type="entry name" value="AraA_central"/>
</dbReference>
<dbReference type="InterPro" id="IPR038583">
    <property type="entry name" value="AraA_N_sf"/>
</dbReference>
<gene>
    <name evidence="9" type="primary">araA</name>
    <name evidence="9" type="ORF">BWX89_00639</name>
</gene>
<dbReference type="EMBL" id="MWDQ01000051">
    <property type="protein sequence ID" value="OQB74129.1"/>
    <property type="molecule type" value="Genomic_DNA"/>
</dbReference>
<dbReference type="EC" id="5.3.1.4" evidence="9"/>
<name>A0A1V6CB79_UNCT6</name>
<reference evidence="9" key="1">
    <citation type="submission" date="2017-02" db="EMBL/GenBank/DDBJ databases">
        <title>Delving into the versatile metabolic prowess of the omnipresent phylum Bacteroidetes.</title>
        <authorList>
            <person name="Nobu M.K."/>
            <person name="Mei R."/>
            <person name="Narihiro T."/>
            <person name="Kuroda K."/>
            <person name="Liu W.-T."/>
        </authorList>
    </citation>
    <scope>NUCLEOTIDE SEQUENCE</scope>
    <source>
        <strain evidence="9">ADurb.Bin131</strain>
    </source>
</reference>
<dbReference type="GO" id="GO:0008733">
    <property type="term" value="F:L-arabinose isomerase activity"/>
    <property type="evidence" value="ECO:0007669"/>
    <property type="project" value="UniProtKB-EC"/>
</dbReference>
<dbReference type="SUPFAM" id="SSF50443">
    <property type="entry name" value="FucI/AraA C-terminal domain-like"/>
    <property type="match status" value="1"/>
</dbReference>
<dbReference type="GO" id="GO:0046872">
    <property type="term" value="F:metal ion binding"/>
    <property type="evidence" value="ECO:0007669"/>
    <property type="project" value="UniProtKB-KW"/>
</dbReference>
<dbReference type="GO" id="GO:0005829">
    <property type="term" value="C:cytosol"/>
    <property type="evidence" value="ECO:0007669"/>
    <property type="project" value="TreeGrafter"/>
</dbReference>
<dbReference type="InterPro" id="IPR055389">
    <property type="entry name" value="AraA_N"/>
</dbReference>
<evidence type="ECO:0000256" key="1">
    <source>
        <dbReference type="ARBA" id="ARBA00022723"/>
    </source>
</evidence>
<evidence type="ECO:0000259" key="8">
    <source>
        <dbReference type="Pfam" id="PF24856"/>
    </source>
</evidence>